<feature type="transmembrane region" description="Helical" evidence="1">
    <location>
        <begin position="150"/>
        <end position="170"/>
    </location>
</feature>
<dbReference type="RefSeq" id="WP_242375997.1">
    <property type="nucleotide sequence ID" value="NZ_JAKRKC020000001.1"/>
</dbReference>
<organism evidence="2 3">
    <name type="scientific">Actinomadura luzonensis</name>
    <dbReference type="NCBI Taxonomy" id="2805427"/>
    <lineage>
        <taxon>Bacteria</taxon>
        <taxon>Bacillati</taxon>
        <taxon>Actinomycetota</taxon>
        <taxon>Actinomycetes</taxon>
        <taxon>Streptosporangiales</taxon>
        <taxon>Thermomonosporaceae</taxon>
        <taxon>Actinomadura</taxon>
    </lineage>
</organism>
<evidence type="ECO:0000313" key="3">
    <source>
        <dbReference type="Proteomes" id="UP001317259"/>
    </source>
</evidence>
<keyword evidence="3" id="KW-1185">Reference proteome</keyword>
<accession>A0ABT0FUB3</accession>
<comment type="caution">
    <text evidence="2">The sequence shown here is derived from an EMBL/GenBank/DDBJ whole genome shotgun (WGS) entry which is preliminary data.</text>
</comment>
<evidence type="ECO:0000313" key="2">
    <source>
        <dbReference type="EMBL" id="MCK2215491.1"/>
    </source>
</evidence>
<feature type="transmembrane region" description="Helical" evidence="1">
    <location>
        <begin position="264"/>
        <end position="282"/>
    </location>
</feature>
<reference evidence="2 3" key="1">
    <citation type="submission" date="2022-04" db="EMBL/GenBank/DDBJ databases">
        <title>Genome draft of Actinomadura sp. ATCC 31491.</title>
        <authorList>
            <person name="Shi X."/>
            <person name="Du Y."/>
        </authorList>
    </citation>
    <scope>NUCLEOTIDE SEQUENCE [LARGE SCALE GENOMIC DNA]</scope>
    <source>
        <strain evidence="2 3">ATCC 31491</strain>
    </source>
</reference>
<dbReference type="EMBL" id="JAKRKC020000001">
    <property type="protein sequence ID" value="MCK2215491.1"/>
    <property type="molecule type" value="Genomic_DNA"/>
</dbReference>
<keyword evidence="1" id="KW-1133">Transmembrane helix</keyword>
<dbReference type="Proteomes" id="UP001317259">
    <property type="component" value="Unassembled WGS sequence"/>
</dbReference>
<feature type="transmembrane region" description="Helical" evidence="1">
    <location>
        <begin position="80"/>
        <end position="98"/>
    </location>
</feature>
<feature type="transmembrane region" description="Helical" evidence="1">
    <location>
        <begin position="294"/>
        <end position="312"/>
    </location>
</feature>
<keyword evidence="1" id="KW-0472">Membrane</keyword>
<feature type="transmembrane region" description="Helical" evidence="1">
    <location>
        <begin position="182"/>
        <end position="203"/>
    </location>
</feature>
<gene>
    <name evidence="2" type="ORF">MF672_017090</name>
</gene>
<sequence length="364" mass="36639">MPIVRIIILTMLAAPCLSLLLALVGAPKLAGVLIGLAAGVLLRGEPSRAAMSTLCGSASAVLIGAALGGGSGFADRMAGWPGWLAGAVLAYLIAGRGLPRKTARAERSLALPAVLAALTAAVLGCGQLAAAKAMRVTLWEDYHEWDGPGWYRDLTQAIWCPAAAVVLAAVAASRFPGGRGRFLALPIAAWLGCGATAGPLQYVQALGVTDKPASFALIAGLTGGGIGAAAAAAGLRHAGTKHGLVAFILVTTAGSAAGTWLGDFATLLEAAALMALIALVAGRTAGRDADVESGVIAGMAGPLLIWSVYLTVGPRLDDHTSQSTPYWSAWAGVPIAFVTALTAAVWAAGDDRSGSRPEPETPPQ</sequence>
<feature type="transmembrane region" description="Helical" evidence="1">
    <location>
        <begin position="110"/>
        <end position="130"/>
    </location>
</feature>
<name>A0ABT0FUB3_9ACTN</name>
<proteinExistence type="predicted"/>
<feature type="transmembrane region" description="Helical" evidence="1">
    <location>
        <begin position="54"/>
        <end position="74"/>
    </location>
</feature>
<feature type="transmembrane region" description="Helical" evidence="1">
    <location>
        <begin position="242"/>
        <end position="258"/>
    </location>
</feature>
<evidence type="ECO:0000256" key="1">
    <source>
        <dbReference type="SAM" id="Phobius"/>
    </source>
</evidence>
<feature type="transmembrane region" description="Helical" evidence="1">
    <location>
        <begin position="327"/>
        <end position="348"/>
    </location>
</feature>
<feature type="transmembrane region" description="Helical" evidence="1">
    <location>
        <begin position="12"/>
        <end position="42"/>
    </location>
</feature>
<keyword evidence="1" id="KW-0812">Transmembrane</keyword>
<feature type="transmembrane region" description="Helical" evidence="1">
    <location>
        <begin position="215"/>
        <end position="235"/>
    </location>
</feature>
<protein>
    <submittedName>
        <fullName evidence="2">Uncharacterized protein</fullName>
    </submittedName>
</protein>